<dbReference type="NCBIfam" id="TIGR00762">
    <property type="entry name" value="DegV"/>
    <property type="match status" value="1"/>
</dbReference>
<dbReference type="InterPro" id="IPR043168">
    <property type="entry name" value="DegV_C"/>
</dbReference>
<dbReference type="Gene3D" id="2.20.28.50">
    <property type="entry name" value="degv family protein"/>
    <property type="match status" value="1"/>
</dbReference>
<dbReference type="SUPFAM" id="SSF82549">
    <property type="entry name" value="DAK1/DegV-like"/>
    <property type="match status" value="1"/>
</dbReference>
<evidence type="ECO:0000313" key="4">
    <source>
        <dbReference type="Proteomes" id="UP001595752"/>
    </source>
</evidence>
<keyword evidence="4" id="KW-1185">Reference proteome</keyword>
<dbReference type="Gene3D" id="3.30.1180.10">
    <property type="match status" value="1"/>
</dbReference>
<dbReference type="Proteomes" id="UP001595752">
    <property type="component" value="Unassembled WGS sequence"/>
</dbReference>
<proteinExistence type="predicted"/>
<dbReference type="PANTHER" id="PTHR33434:SF3">
    <property type="entry name" value="DEGV DOMAIN-CONTAINING PROTEIN YITS"/>
    <property type="match status" value="1"/>
</dbReference>
<reference evidence="4" key="1">
    <citation type="journal article" date="2019" name="Int. J. Syst. Evol. Microbiol.">
        <title>The Global Catalogue of Microorganisms (GCM) 10K type strain sequencing project: providing services to taxonomists for standard genome sequencing and annotation.</title>
        <authorList>
            <consortium name="The Broad Institute Genomics Platform"/>
            <consortium name="The Broad Institute Genome Sequencing Center for Infectious Disease"/>
            <person name="Wu L."/>
            <person name="Ma J."/>
        </authorList>
    </citation>
    <scope>NUCLEOTIDE SEQUENCE [LARGE SCALE GENOMIC DNA]</scope>
    <source>
        <strain evidence="4">CCUG 61889</strain>
    </source>
</reference>
<dbReference type="EMBL" id="JBHRZT010000039">
    <property type="protein sequence ID" value="MFC3883692.1"/>
    <property type="molecule type" value="Genomic_DNA"/>
</dbReference>
<comment type="function">
    <text evidence="1">May bind long-chain fatty acids, such as palmitate, and may play a role in lipid transport or fatty acid metabolism.</text>
</comment>
<evidence type="ECO:0000256" key="2">
    <source>
        <dbReference type="ARBA" id="ARBA00023121"/>
    </source>
</evidence>
<dbReference type="Gene3D" id="3.40.50.10440">
    <property type="entry name" value="Dihydroxyacetone kinase, domain 1"/>
    <property type="match status" value="1"/>
</dbReference>
<sequence length="286" mass="31910">MSIKIVTDSASDLPLHFFQEHDVQLLPLRVHVNDKEYLDLETIQPHEVFEYIRHGAHPKTSQAAPNTIYDTFESIVKNGDAGIYIAFSSQLSGTYQTSVMMQQEIKENYPDAKIEVIDTKCASLGQGLVVHYAVQLLKQQLPFEELVEKIKAYSHHMEHIFTVDNLDFLAKGGRVSKTSAFVGGLLNIKPLLHVEDGKLIPIEKIRGRKKVLKRMVELMEERGQDLASQTIAISHGDDEHTALELKQLITEKFGCQSFIINSLGSAVGSHAGPGTIALFFLNDTLS</sequence>
<accession>A0ABV8B3G9</accession>
<organism evidence="3 4">
    <name type="scientific">Bacillus songklensis</name>
    <dbReference type="NCBI Taxonomy" id="1069116"/>
    <lineage>
        <taxon>Bacteria</taxon>
        <taxon>Bacillati</taxon>
        <taxon>Bacillota</taxon>
        <taxon>Bacilli</taxon>
        <taxon>Bacillales</taxon>
        <taxon>Bacillaceae</taxon>
        <taxon>Bacillus</taxon>
    </lineage>
</organism>
<dbReference type="InterPro" id="IPR050270">
    <property type="entry name" value="DegV_domain_contain"/>
</dbReference>
<dbReference type="PROSITE" id="PS51482">
    <property type="entry name" value="DEGV"/>
    <property type="match status" value="1"/>
</dbReference>
<dbReference type="InterPro" id="IPR003797">
    <property type="entry name" value="DegV"/>
</dbReference>
<evidence type="ECO:0000256" key="1">
    <source>
        <dbReference type="ARBA" id="ARBA00003238"/>
    </source>
</evidence>
<comment type="caution">
    <text evidence="3">The sequence shown here is derived from an EMBL/GenBank/DDBJ whole genome shotgun (WGS) entry which is preliminary data.</text>
</comment>
<dbReference type="Pfam" id="PF02645">
    <property type="entry name" value="DegV"/>
    <property type="match status" value="1"/>
</dbReference>
<dbReference type="PANTHER" id="PTHR33434">
    <property type="entry name" value="DEGV DOMAIN-CONTAINING PROTEIN DR_1986-RELATED"/>
    <property type="match status" value="1"/>
</dbReference>
<name>A0ABV8B3G9_9BACI</name>
<dbReference type="RefSeq" id="WP_377914483.1">
    <property type="nucleotide sequence ID" value="NZ_JBHRZT010000039.1"/>
</dbReference>
<evidence type="ECO:0000313" key="3">
    <source>
        <dbReference type="EMBL" id="MFC3883692.1"/>
    </source>
</evidence>
<gene>
    <name evidence="3" type="ORF">ACFOU2_09365</name>
</gene>
<keyword evidence="2" id="KW-0446">Lipid-binding</keyword>
<protein>
    <submittedName>
        <fullName evidence="3">DegV family protein</fullName>
    </submittedName>
</protein>